<dbReference type="PROSITE" id="PS00107">
    <property type="entry name" value="PROTEIN_KINASE_ATP"/>
    <property type="match status" value="1"/>
</dbReference>
<dbReference type="GO" id="GO:0000226">
    <property type="term" value="P:microtubule cytoskeleton organization"/>
    <property type="evidence" value="ECO:0007669"/>
    <property type="project" value="TreeGrafter"/>
</dbReference>
<dbReference type="SMART" id="SM00220">
    <property type="entry name" value="S_TKc"/>
    <property type="match status" value="1"/>
</dbReference>
<keyword evidence="5" id="KW-0418">Kinase</keyword>
<feature type="region of interest" description="Disordered" evidence="10">
    <location>
        <begin position="830"/>
        <end position="912"/>
    </location>
</feature>
<keyword evidence="4 9" id="KW-0547">Nucleotide-binding</keyword>
<evidence type="ECO:0000256" key="7">
    <source>
        <dbReference type="ARBA" id="ARBA00047899"/>
    </source>
</evidence>
<dbReference type="Gene3D" id="1.10.510.10">
    <property type="entry name" value="Transferase(Phosphotransferase) domain 1"/>
    <property type="match status" value="2"/>
</dbReference>
<dbReference type="Pfam" id="PF00069">
    <property type="entry name" value="Pkinase"/>
    <property type="match status" value="2"/>
</dbReference>
<reference evidence="12" key="1">
    <citation type="submission" date="2022-06" db="EMBL/GenBank/DDBJ databases">
        <authorList>
            <person name="Berger JAMES D."/>
            <person name="Berger JAMES D."/>
        </authorList>
    </citation>
    <scope>NUCLEOTIDE SEQUENCE [LARGE SCALE GENOMIC DNA]</scope>
</reference>
<dbReference type="Proteomes" id="UP000050795">
    <property type="component" value="Unassembled WGS sequence"/>
</dbReference>
<sequence>MKNKDNRMRNNNLNNNNNSNSHSNYKINDKELNWFTVSLTKYYLTNNNNEYNQTSRNMPTTKLTNPNDSLDKLGRQFTELARDVLKNYSIVESFGRKDLYAKKALTRRTAIKTHLSPPTSSSSASSTSSDFNTPVRQHRRQKKSIVTKRNNNNNHRLEEVNTRWQLKQSKKSMTIHMSKMDKVKEKDSLKVKTADGMTTPQSSTDSLMNTMSIECHTPQVFNHPSEPIINRDKLKESSSTPSSSSASSLSVSSITSPTSTSKFDLKTEKVKSTDNEKCQTKVLRTDFDEESIEMNEAAKDKQKAKASSSAVPSSSTPTTTTTPAATTVSSTKSTDHQSRRNHQHQTYQFVGKSETSSGQTKLNKSRTAAYCDNETLNSKSSSGIGFYRILNTVGSGNFSQVKSAMHVLTKERVAIKVLDKSRMDASTRRLLSREISILESLHHPNIIRLYEVIETLTRLNLVMEYVAGGDLNRRILKYGKLSEAEGRIVFAQLVAAVNHLHERNIIHRDIKAENILFTYNFQNLQSTQSKIDTQDDKSIKHNNSSNNNSNILKTRSNLSDKIHKLLRHRSHSSKSSRNNDSPTKGDSHQHQQRSSHERNSPQLGKYAINLSRNQHYQEGGNRHKGNLPTRMYSNEGEGYAAAKMKSSKLYQSESLKSSSYDSEHYGGDLDINGLCPDHYRVKLVDFGFSKLTKSPDQQLTTFCGSPAYAAPELFESQSYRGGPVDMWALGIVLFFMLTGLLPFRGSTVGQVRRLVLDNCGLQPPDSLSPAAADLYRNLTARLPETRPTASQLIKYAQYARKDLSPIEISLRQRSTWTSWLTGQTFPKPLPRFKHCPPLPSNSVLQPISTSTSDTKLTNNQTDKKQSLDSPSSTTNRITPDSKETPTSSESTSQRTEDTTNNTNTTTTTTINTTSQNDLNKLVAHDGSNRKSCGKLIRCQTISRNSIDNDEIEAAKLLLNLGITTEEIKSSYNYASRSAVTGAYRIMLHKIHRSRRLSRLDHMMHTVGSNNNNNNNNNNQIEDNSTRFKNTLSTIKSSTSPRMGNSPRETESTATATTTNNKNSSSGQYKDPTKRQTLPQSTKLAEQIDNSRPNNHIKTQSTTHKLNDKTESRLCHLI</sequence>
<feature type="compositionally biased region" description="Basic and acidic residues" evidence="10">
    <location>
        <begin position="263"/>
        <end position="277"/>
    </location>
</feature>
<feature type="region of interest" description="Disordered" evidence="10">
    <location>
        <begin position="183"/>
        <end position="206"/>
    </location>
</feature>
<accession>A0AA85J6T9</accession>
<feature type="compositionally biased region" description="Basic and acidic residues" evidence="10">
    <location>
        <begin position="183"/>
        <end position="193"/>
    </location>
</feature>
<dbReference type="EC" id="2.7.11.1" evidence="1"/>
<feature type="region of interest" description="Disordered" evidence="10">
    <location>
        <begin position="1004"/>
        <end position="1023"/>
    </location>
</feature>
<dbReference type="GO" id="GO:0050321">
    <property type="term" value="F:tau-protein kinase activity"/>
    <property type="evidence" value="ECO:0007669"/>
    <property type="project" value="TreeGrafter"/>
</dbReference>
<dbReference type="FunFam" id="3.30.200.20:FF:000003">
    <property type="entry name" value="Non-specific serine/threonine protein kinase"/>
    <property type="match status" value="1"/>
</dbReference>
<evidence type="ECO:0000256" key="5">
    <source>
        <dbReference type="ARBA" id="ARBA00022777"/>
    </source>
</evidence>
<feature type="compositionally biased region" description="Polar residues" evidence="10">
    <location>
        <begin position="867"/>
        <end position="877"/>
    </location>
</feature>
<dbReference type="PROSITE" id="PS00108">
    <property type="entry name" value="PROTEIN_KINASE_ST"/>
    <property type="match status" value="1"/>
</dbReference>
<dbReference type="SUPFAM" id="SSF56112">
    <property type="entry name" value="Protein kinase-like (PK-like)"/>
    <property type="match status" value="1"/>
</dbReference>
<feature type="region of interest" description="Disordered" evidence="10">
    <location>
        <begin position="111"/>
        <end position="161"/>
    </location>
</feature>
<feature type="compositionally biased region" description="Low complexity" evidence="10">
    <location>
        <begin position="237"/>
        <end position="261"/>
    </location>
</feature>
<keyword evidence="12" id="KW-1185">Reference proteome</keyword>
<evidence type="ECO:0000256" key="9">
    <source>
        <dbReference type="PROSITE-ProRule" id="PRU10141"/>
    </source>
</evidence>
<comment type="catalytic activity">
    <reaction evidence="8">
        <text>L-seryl-[protein] + ATP = O-phospho-L-seryl-[protein] + ADP + H(+)</text>
        <dbReference type="Rhea" id="RHEA:17989"/>
        <dbReference type="Rhea" id="RHEA-COMP:9863"/>
        <dbReference type="Rhea" id="RHEA-COMP:11604"/>
        <dbReference type="ChEBI" id="CHEBI:15378"/>
        <dbReference type="ChEBI" id="CHEBI:29999"/>
        <dbReference type="ChEBI" id="CHEBI:30616"/>
        <dbReference type="ChEBI" id="CHEBI:83421"/>
        <dbReference type="ChEBI" id="CHEBI:456216"/>
        <dbReference type="EC" id="2.7.11.1"/>
    </reaction>
</comment>
<feature type="compositionally biased region" description="Polar residues" evidence="10">
    <location>
        <begin position="840"/>
        <end position="860"/>
    </location>
</feature>
<comment type="catalytic activity">
    <reaction evidence="7">
        <text>L-threonyl-[protein] + ATP = O-phospho-L-threonyl-[protein] + ADP + H(+)</text>
        <dbReference type="Rhea" id="RHEA:46608"/>
        <dbReference type="Rhea" id="RHEA-COMP:11060"/>
        <dbReference type="Rhea" id="RHEA-COMP:11605"/>
        <dbReference type="ChEBI" id="CHEBI:15378"/>
        <dbReference type="ChEBI" id="CHEBI:30013"/>
        <dbReference type="ChEBI" id="CHEBI:30616"/>
        <dbReference type="ChEBI" id="CHEBI:61977"/>
        <dbReference type="ChEBI" id="CHEBI:456216"/>
        <dbReference type="EC" id="2.7.11.1"/>
    </reaction>
</comment>
<evidence type="ECO:0000313" key="13">
    <source>
        <dbReference type="WBParaSite" id="TREG1_128120.1"/>
    </source>
</evidence>
<evidence type="ECO:0000313" key="12">
    <source>
        <dbReference type="Proteomes" id="UP000050795"/>
    </source>
</evidence>
<dbReference type="PANTHER" id="PTHR24346:SF49">
    <property type="entry name" value="NIM1 SERINE_THREONINE PROTEIN KINASE"/>
    <property type="match status" value="1"/>
</dbReference>
<feature type="compositionally biased region" description="Polar residues" evidence="10">
    <location>
        <begin position="344"/>
        <end position="365"/>
    </location>
</feature>
<evidence type="ECO:0000256" key="6">
    <source>
        <dbReference type="ARBA" id="ARBA00022840"/>
    </source>
</evidence>
<feature type="compositionally biased region" description="Low complexity" evidence="10">
    <location>
        <begin position="884"/>
        <end position="912"/>
    </location>
</feature>
<evidence type="ECO:0000256" key="4">
    <source>
        <dbReference type="ARBA" id="ARBA00022741"/>
    </source>
</evidence>
<dbReference type="PANTHER" id="PTHR24346">
    <property type="entry name" value="MAP/MICROTUBULE AFFINITY-REGULATING KINASE"/>
    <property type="match status" value="1"/>
</dbReference>
<feature type="region of interest" description="Disordered" evidence="10">
    <location>
        <begin position="233"/>
        <end position="277"/>
    </location>
</feature>
<feature type="region of interest" description="Disordered" evidence="10">
    <location>
        <begin position="532"/>
        <end position="553"/>
    </location>
</feature>
<dbReference type="GO" id="GO:0005524">
    <property type="term" value="F:ATP binding"/>
    <property type="evidence" value="ECO:0007669"/>
    <property type="project" value="UniProtKB-UniRule"/>
</dbReference>
<feature type="compositionally biased region" description="Low complexity" evidence="10">
    <location>
        <begin position="9"/>
        <end position="25"/>
    </location>
</feature>
<dbReference type="InterPro" id="IPR017441">
    <property type="entry name" value="Protein_kinase_ATP_BS"/>
</dbReference>
<dbReference type="InterPro" id="IPR000719">
    <property type="entry name" value="Prot_kinase_dom"/>
</dbReference>
<evidence type="ECO:0000256" key="10">
    <source>
        <dbReference type="SAM" id="MobiDB-lite"/>
    </source>
</evidence>
<dbReference type="InterPro" id="IPR008271">
    <property type="entry name" value="Ser/Thr_kinase_AS"/>
</dbReference>
<dbReference type="InterPro" id="IPR011009">
    <property type="entry name" value="Kinase-like_dom_sf"/>
</dbReference>
<feature type="compositionally biased region" description="Low complexity" evidence="10">
    <location>
        <begin position="116"/>
        <end position="129"/>
    </location>
</feature>
<feature type="compositionally biased region" description="Polar residues" evidence="10">
    <location>
        <begin position="50"/>
        <end position="68"/>
    </location>
</feature>
<name>A0AA85J6T9_TRIRE</name>
<feature type="compositionally biased region" description="Low complexity" evidence="10">
    <location>
        <begin position="305"/>
        <end position="332"/>
    </location>
</feature>
<evidence type="ECO:0000259" key="11">
    <source>
        <dbReference type="PROSITE" id="PS50011"/>
    </source>
</evidence>
<dbReference type="AlphaFoldDB" id="A0AA85J6T9"/>
<feature type="compositionally biased region" description="Low complexity" evidence="10">
    <location>
        <begin position="1009"/>
        <end position="1018"/>
    </location>
</feature>
<dbReference type="GO" id="GO:0005737">
    <property type="term" value="C:cytoplasm"/>
    <property type="evidence" value="ECO:0007669"/>
    <property type="project" value="TreeGrafter"/>
</dbReference>
<organism evidence="12 13">
    <name type="scientific">Trichobilharzia regenti</name>
    <name type="common">Nasal bird schistosome</name>
    <dbReference type="NCBI Taxonomy" id="157069"/>
    <lineage>
        <taxon>Eukaryota</taxon>
        <taxon>Metazoa</taxon>
        <taxon>Spiralia</taxon>
        <taxon>Lophotrochozoa</taxon>
        <taxon>Platyhelminthes</taxon>
        <taxon>Trematoda</taxon>
        <taxon>Digenea</taxon>
        <taxon>Strigeidida</taxon>
        <taxon>Schistosomatoidea</taxon>
        <taxon>Schistosomatidae</taxon>
        <taxon>Trichobilharzia</taxon>
    </lineage>
</organism>
<evidence type="ECO:0000256" key="2">
    <source>
        <dbReference type="ARBA" id="ARBA00022527"/>
    </source>
</evidence>
<evidence type="ECO:0000256" key="1">
    <source>
        <dbReference type="ARBA" id="ARBA00012513"/>
    </source>
</evidence>
<feature type="region of interest" description="Disordered" evidence="10">
    <location>
        <begin position="567"/>
        <end position="602"/>
    </location>
</feature>
<feature type="compositionally biased region" description="Polar residues" evidence="10">
    <location>
        <begin position="196"/>
        <end position="206"/>
    </location>
</feature>
<feature type="binding site" evidence="9">
    <location>
        <position position="416"/>
    </location>
    <ligand>
        <name>ATP</name>
        <dbReference type="ChEBI" id="CHEBI:30616"/>
    </ligand>
</feature>
<feature type="compositionally biased region" description="Polar residues" evidence="10">
    <location>
        <begin position="1074"/>
        <end position="1103"/>
    </location>
</feature>
<feature type="compositionally biased region" description="Basic and acidic residues" evidence="10">
    <location>
        <begin position="583"/>
        <end position="599"/>
    </location>
</feature>
<feature type="compositionally biased region" description="Basic and acidic residues" evidence="10">
    <location>
        <begin position="1104"/>
        <end position="1117"/>
    </location>
</feature>
<dbReference type="WBParaSite" id="TREG1_128120.1">
    <property type="protein sequence ID" value="TREG1_128120.1"/>
    <property type="gene ID" value="TREG1_128120"/>
</dbReference>
<feature type="compositionally biased region" description="Low complexity" evidence="10">
    <location>
        <begin position="1051"/>
        <end position="1065"/>
    </location>
</feature>
<dbReference type="GO" id="GO:0035556">
    <property type="term" value="P:intracellular signal transduction"/>
    <property type="evidence" value="ECO:0007669"/>
    <property type="project" value="TreeGrafter"/>
</dbReference>
<keyword evidence="2" id="KW-0723">Serine/threonine-protein kinase</keyword>
<reference evidence="13" key="2">
    <citation type="submission" date="2023-11" db="UniProtKB">
        <authorList>
            <consortium name="WormBaseParasite"/>
        </authorList>
    </citation>
    <scope>IDENTIFICATION</scope>
</reference>
<feature type="compositionally biased region" description="Basic residues" evidence="10">
    <location>
        <begin position="136"/>
        <end position="146"/>
    </location>
</feature>
<feature type="region of interest" description="Disordered" evidence="10">
    <location>
        <begin position="50"/>
        <end position="70"/>
    </location>
</feature>
<feature type="region of interest" description="Disordered" evidence="10">
    <location>
        <begin position="1"/>
        <end position="25"/>
    </location>
</feature>
<keyword evidence="3" id="KW-0808">Transferase</keyword>
<feature type="region of interest" description="Disordered" evidence="10">
    <location>
        <begin position="296"/>
        <end position="365"/>
    </location>
</feature>
<keyword evidence="6 9" id="KW-0067">ATP-binding</keyword>
<feature type="region of interest" description="Disordered" evidence="10">
    <location>
        <begin position="1034"/>
        <end position="1117"/>
    </location>
</feature>
<dbReference type="PROSITE" id="PS50011">
    <property type="entry name" value="PROTEIN_KINASE_DOM"/>
    <property type="match status" value="1"/>
</dbReference>
<evidence type="ECO:0000256" key="3">
    <source>
        <dbReference type="ARBA" id="ARBA00022679"/>
    </source>
</evidence>
<feature type="domain" description="Protein kinase" evidence="11">
    <location>
        <begin position="387"/>
        <end position="798"/>
    </location>
</feature>
<proteinExistence type="predicted"/>
<protein>
    <recommendedName>
        <fullName evidence="1">non-specific serine/threonine protein kinase</fullName>
        <ecNumber evidence="1">2.7.11.1</ecNumber>
    </recommendedName>
</protein>
<evidence type="ECO:0000256" key="8">
    <source>
        <dbReference type="ARBA" id="ARBA00048679"/>
    </source>
</evidence>
<dbReference type="FunFam" id="1.10.510.10:FF:000571">
    <property type="entry name" value="Maternal embryonic leucine zipper kinase"/>
    <property type="match status" value="1"/>
</dbReference>